<dbReference type="AlphaFoldDB" id="A0A1F4RXG1"/>
<evidence type="ECO:0000313" key="2">
    <source>
        <dbReference type="EMBL" id="OGC12865.1"/>
    </source>
</evidence>
<proteinExistence type="predicted"/>
<dbReference type="InterPro" id="IPR001119">
    <property type="entry name" value="SLH_dom"/>
</dbReference>
<reference evidence="2 3" key="1">
    <citation type="journal article" date="2016" name="Nat. Commun.">
        <title>Thousands of microbial genomes shed light on interconnected biogeochemical processes in an aquifer system.</title>
        <authorList>
            <person name="Anantharaman K."/>
            <person name="Brown C.T."/>
            <person name="Hug L.A."/>
            <person name="Sharon I."/>
            <person name="Castelle C.J."/>
            <person name="Probst A.J."/>
            <person name="Thomas B.C."/>
            <person name="Singh A."/>
            <person name="Wilkins M.J."/>
            <person name="Karaoz U."/>
            <person name="Brodie E.L."/>
            <person name="Williams K.H."/>
            <person name="Hubbard S.S."/>
            <person name="Banfield J.F."/>
        </authorList>
    </citation>
    <scope>NUCLEOTIDE SEQUENCE [LARGE SCALE GENOMIC DNA]</scope>
</reference>
<dbReference type="PROSITE" id="PS51272">
    <property type="entry name" value="SLH"/>
    <property type="match status" value="2"/>
</dbReference>
<sequence>MLIFGLSFLTQVSFAEDIGFTEDPLKISIGGRAMGMGGVYVGVADGTNNVFNNSAGMATQGLNISSMSTSLLGDVNYLLGAINFPVKLKRLEGAVGFGIASSSISQIITPTQSGFNYFDYRNNVWALSYGSKLSLFPFPFYTGLRLKYFDQGFSGSQNYAGSGFDLDLSFLVLLTKIKTNFGLIFQDFLPSSFGGNVYWPNGDTQGIPMIVRMGLASNYFWNNFLLGFDYEMNVQRNYPAKMHFGGEWSAFPFLRIRGGLDQTNNAGEVIGNPTLGIGINVSKFIFDYAYHPYFQSGDDTTHYFSFSYSQDEVDNTHKKYIEILSPKNYLTTDEGVVFLEVRHFGSNVAKLVVQSEEVKVPPYKIYSVNVVLKTGKNEIFITAYDKEENILEQKSVNILRKISLKDIDPAYFAKESIETLATLGALSCYFDQQFDPFDPITRLDLAKIFALLSEDNTSSIESLSYSQDFNNNDPETLKYVNEATKQGWLTFYKDNSFEPESIVTRGDGVAAIVKFAKLSLSPSPDYIFQDVPTSSWLASYVYAAKKEGFLDCFPRGDFHPKEPFTKGEALFMLSKVSFIKDRIKDFTWFNP</sequence>
<accession>A0A1F4RXG1</accession>
<evidence type="ECO:0000313" key="3">
    <source>
        <dbReference type="Proteomes" id="UP000177905"/>
    </source>
</evidence>
<dbReference type="Proteomes" id="UP000177905">
    <property type="component" value="Unassembled WGS sequence"/>
</dbReference>
<gene>
    <name evidence="2" type="ORF">A2290_02750</name>
</gene>
<feature type="domain" description="SLH" evidence="1">
    <location>
        <begin position="400"/>
        <end position="463"/>
    </location>
</feature>
<dbReference type="EMBL" id="MEUA01000064">
    <property type="protein sequence ID" value="OGC12865.1"/>
    <property type="molecule type" value="Genomic_DNA"/>
</dbReference>
<protein>
    <recommendedName>
        <fullName evidence="1">SLH domain-containing protein</fullName>
    </recommendedName>
</protein>
<organism evidence="2 3">
    <name type="scientific">candidate division WOR-1 bacterium RIFOXYB2_FULL_36_35</name>
    <dbReference type="NCBI Taxonomy" id="1802578"/>
    <lineage>
        <taxon>Bacteria</taxon>
        <taxon>Bacillati</taxon>
        <taxon>Saganbacteria</taxon>
    </lineage>
</organism>
<name>A0A1F4RXG1_UNCSA</name>
<feature type="domain" description="SLH" evidence="1">
    <location>
        <begin position="524"/>
        <end position="587"/>
    </location>
</feature>
<evidence type="ECO:0000259" key="1">
    <source>
        <dbReference type="PROSITE" id="PS51272"/>
    </source>
</evidence>
<dbReference type="Gene3D" id="2.40.160.60">
    <property type="entry name" value="Outer membrane protein transport protein (OMPP1/FadL/TodX)"/>
    <property type="match status" value="1"/>
</dbReference>
<comment type="caution">
    <text evidence="2">The sequence shown here is derived from an EMBL/GenBank/DDBJ whole genome shotgun (WGS) entry which is preliminary data.</text>
</comment>
<dbReference type="Pfam" id="PF00395">
    <property type="entry name" value="SLH"/>
    <property type="match status" value="3"/>
</dbReference>